<dbReference type="Pfam" id="PF01904">
    <property type="entry name" value="DUF72"/>
    <property type="match status" value="1"/>
</dbReference>
<evidence type="ECO:0000313" key="1">
    <source>
        <dbReference type="EMBL" id="AGK60758.1"/>
    </source>
</evidence>
<evidence type="ECO:0000313" key="2">
    <source>
        <dbReference type="Proteomes" id="UP000013307"/>
    </source>
</evidence>
<dbReference type="PANTHER" id="PTHR30348">
    <property type="entry name" value="UNCHARACTERIZED PROTEIN YECE"/>
    <property type="match status" value="1"/>
</dbReference>
<dbReference type="EMBL" id="CP005290">
    <property type="protein sequence ID" value="AGK60758.1"/>
    <property type="molecule type" value="Genomic_DNA"/>
</dbReference>
<gene>
    <name evidence="1" type="ORF">Asulf_00745</name>
</gene>
<dbReference type="OrthoDB" id="35747at2157"/>
<dbReference type="STRING" id="387631.Asulf_00745"/>
<proteinExistence type="predicted"/>
<reference evidence="1 2" key="1">
    <citation type="journal article" date="2013" name="Genome Announc.">
        <title>Complete Genome Sequence of the Thermophilic and Facultatively Chemolithoautotrophic Sulfate Reducer Archaeoglobus sulfaticallidus Strain PM70-1T.</title>
        <authorList>
            <person name="Stokke R."/>
            <person name="Hocking W.P."/>
            <person name="Steinsbu B.O."/>
            <person name="Steen I.H."/>
        </authorList>
    </citation>
    <scope>NUCLEOTIDE SEQUENCE [LARGE SCALE GENOMIC DNA]</scope>
    <source>
        <strain evidence="1">PM70-1</strain>
    </source>
</reference>
<keyword evidence="2" id="KW-1185">Reference proteome</keyword>
<dbReference type="RefSeq" id="WP_015590357.1">
    <property type="nucleotide sequence ID" value="NC_021169.1"/>
</dbReference>
<dbReference type="AlphaFoldDB" id="N0BCM1"/>
<dbReference type="SUPFAM" id="SSF117396">
    <property type="entry name" value="TM1631-like"/>
    <property type="match status" value="1"/>
</dbReference>
<dbReference type="PANTHER" id="PTHR30348:SF4">
    <property type="entry name" value="DUF72 DOMAIN-CONTAINING PROTEIN"/>
    <property type="match status" value="1"/>
</dbReference>
<dbReference type="KEGG" id="ast:Asulf_00745"/>
<protein>
    <recommendedName>
        <fullName evidence="3">DUF72 domain-containing protein</fullName>
    </recommendedName>
</protein>
<dbReference type="eggNOG" id="arCOG04291">
    <property type="taxonomic scope" value="Archaea"/>
</dbReference>
<dbReference type="Proteomes" id="UP000013307">
    <property type="component" value="Chromosome"/>
</dbReference>
<dbReference type="Gene3D" id="3.20.20.410">
    <property type="entry name" value="Protein of unknown function UPF0759"/>
    <property type="match status" value="1"/>
</dbReference>
<organism evidence="1 2">
    <name type="scientific">Archaeoglobus sulfaticallidus PM70-1</name>
    <dbReference type="NCBI Taxonomy" id="387631"/>
    <lineage>
        <taxon>Archaea</taxon>
        <taxon>Methanobacteriati</taxon>
        <taxon>Methanobacteriota</taxon>
        <taxon>Archaeoglobi</taxon>
        <taxon>Archaeoglobales</taxon>
        <taxon>Archaeoglobaceae</taxon>
        <taxon>Archaeoglobus</taxon>
    </lineage>
</organism>
<accession>N0BCM1</accession>
<name>N0BCM1_9EURY</name>
<dbReference type="HOGENOM" id="CLU_1192595_0_0_2"/>
<dbReference type="InterPro" id="IPR036520">
    <property type="entry name" value="UPF0759_sf"/>
</dbReference>
<dbReference type="InterPro" id="IPR002763">
    <property type="entry name" value="DUF72"/>
</dbReference>
<sequence length="240" mass="28505">MIKVGCCGFPTPMNKYFSFFDVVEVQKTFYDFPRIDSIKRWREKTDSINRDFEFIIKANQLITHPPSSPTYKKSKLKPKNSGFFRMVEEVTEALKKTVEIADILRCDKILFQTPPSFKHSSENIENMERFFTAMKNYGKFRIILELRGWKEAEILDALERLSSFSPVHCVDPFRSRQLSGEFQYFRLHGRYESNRIIYSYKYSNSELSSLKKLVKKGYVMFNNKYMLEDAMRFKEILNSD</sequence>
<dbReference type="GeneID" id="15392386"/>
<evidence type="ECO:0008006" key="3">
    <source>
        <dbReference type="Google" id="ProtNLM"/>
    </source>
</evidence>